<evidence type="ECO:0000313" key="2">
    <source>
        <dbReference type="EMBL" id="OAO15658.1"/>
    </source>
</evidence>
<proteinExistence type="predicted"/>
<evidence type="ECO:0000256" key="1">
    <source>
        <dbReference type="SAM" id="MobiDB-lite"/>
    </source>
</evidence>
<comment type="caution">
    <text evidence="2">The sequence shown here is derived from an EMBL/GenBank/DDBJ whole genome shotgun (WGS) entry which is preliminary data.</text>
</comment>
<feature type="compositionally biased region" description="Basic and acidic residues" evidence="1">
    <location>
        <begin position="1"/>
        <end position="16"/>
    </location>
</feature>
<reference evidence="2 3" key="1">
    <citation type="submission" date="2016-05" db="EMBL/GenBank/DDBJ databases">
        <title>Nuclear genome of Blastocystis sp. subtype 1 NandII.</title>
        <authorList>
            <person name="Gentekaki E."/>
            <person name="Curtis B."/>
            <person name="Stairs C."/>
            <person name="Eme L."/>
            <person name="Herman E."/>
            <person name="Klimes V."/>
            <person name="Arias M.C."/>
            <person name="Elias M."/>
            <person name="Hilliou F."/>
            <person name="Klute M."/>
            <person name="Malik S.-B."/>
            <person name="Pightling A."/>
            <person name="Rachubinski R."/>
            <person name="Salas D."/>
            <person name="Schlacht A."/>
            <person name="Suga H."/>
            <person name="Archibald J."/>
            <person name="Ball S.G."/>
            <person name="Clark G."/>
            <person name="Dacks J."/>
            <person name="Van Der Giezen M."/>
            <person name="Tsaousis A."/>
            <person name="Roger A."/>
        </authorList>
    </citation>
    <scope>NUCLEOTIDE SEQUENCE [LARGE SCALE GENOMIC DNA]</scope>
    <source>
        <strain evidence="3">ATCC 50177 / NandII</strain>
    </source>
</reference>
<name>A0A196SF81_BLAHN</name>
<protein>
    <submittedName>
        <fullName evidence="2">Uncharacterized protein</fullName>
    </submittedName>
</protein>
<dbReference type="EMBL" id="LXWW01000126">
    <property type="protein sequence ID" value="OAO15658.1"/>
    <property type="molecule type" value="Genomic_DNA"/>
</dbReference>
<sequence length="152" mass="17193">MALEEALKEKAEEEPRNGLFDTLSENAEDEAEEEVYMDMMTALASLSSASAYQEQIGKKSLPHYMQPTKCASAKAVKSARPTRRVRPVGPVKPFAVADKTTAATRRYVEERTLVWGPRDRRGFPWRRRTRRHTSCARRAVAARCTSKCRVSC</sequence>
<organism evidence="2 3">
    <name type="scientific">Blastocystis sp. subtype 1 (strain ATCC 50177 / NandII)</name>
    <dbReference type="NCBI Taxonomy" id="478820"/>
    <lineage>
        <taxon>Eukaryota</taxon>
        <taxon>Sar</taxon>
        <taxon>Stramenopiles</taxon>
        <taxon>Bigyra</taxon>
        <taxon>Opalozoa</taxon>
        <taxon>Opalinata</taxon>
        <taxon>Blastocystidae</taxon>
        <taxon>Blastocystis</taxon>
    </lineage>
</organism>
<dbReference type="Proteomes" id="UP000078348">
    <property type="component" value="Unassembled WGS sequence"/>
</dbReference>
<dbReference type="AlphaFoldDB" id="A0A196SF81"/>
<gene>
    <name evidence="2" type="ORF">AV274_2619</name>
</gene>
<accession>A0A196SF81</accession>
<keyword evidence="3" id="KW-1185">Reference proteome</keyword>
<feature type="region of interest" description="Disordered" evidence="1">
    <location>
        <begin position="1"/>
        <end position="30"/>
    </location>
</feature>
<evidence type="ECO:0000313" key="3">
    <source>
        <dbReference type="Proteomes" id="UP000078348"/>
    </source>
</evidence>